<protein>
    <submittedName>
        <fullName evidence="1">Uncharacterized protein</fullName>
    </submittedName>
</protein>
<reference evidence="1" key="1">
    <citation type="journal article" date="2015" name="Nature">
        <title>Complex archaea that bridge the gap between prokaryotes and eukaryotes.</title>
        <authorList>
            <person name="Spang A."/>
            <person name="Saw J.H."/>
            <person name="Jorgensen S.L."/>
            <person name="Zaremba-Niedzwiedzka K."/>
            <person name="Martijn J."/>
            <person name="Lind A.E."/>
            <person name="van Eijk R."/>
            <person name="Schleper C."/>
            <person name="Guy L."/>
            <person name="Ettema T.J."/>
        </authorList>
    </citation>
    <scope>NUCLEOTIDE SEQUENCE</scope>
</reference>
<proteinExistence type="predicted"/>
<evidence type="ECO:0000313" key="1">
    <source>
        <dbReference type="EMBL" id="KKK82901.1"/>
    </source>
</evidence>
<organism evidence="1">
    <name type="scientific">marine sediment metagenome</name>
    <dbReference type="NCBI Taxonomy" id="412755"/>
    <lineage>
        <taxon>unclassified sequences</taxon>
        <taxon>metagenomes</taxon>
        <taxon>ecological metagenomes</taxon>
    </lineage>
</organism>
<name>A0A0F9BEQ8_9ZZZZ</name>
<dbReference type="EMBL" id="LAZR01052460">
    <property type="protein sequence ID" value="KKK82901.1"/>
    <property type="molecule type" value="Genomic_DNA"/>
</dbReference>
<dbReference type="AlphaFoldDB" id="A0A0F9BEQ8"/>
<sequence>MDGYVDADIELSESAWTILKHLADKKGISLNELIGRILHDELDKLEVKMEMQNADEVKERDWKVTEEIKKRKRCVRVKFPIFARVICAVCGDAVRFERVWRVKIPDSYIYKFICQQCATTWDEAYDKGQDSGNAKRIYESDTAYCP</sequence>
<comment type="caution">
    <text evidence="1">The sequence shown here is derived from an EMBL/GenBank/DDBJ whole genome shotgun (WGS) entry which is preliminary data.</text>
</comment>
<accession>A0A0F9BEQ8</accession>
<gene>
    <name evidence="1" type="ORF">LCGC14_2798780</name>
</gene>